<dbReference type="Proteomes" id="UP000265848">
    <property type="component" value="Unassembled WGS sequence"/>
</dbReference>
<dbReference type="EMBL" id="QWJJ01000016">
    <property type="protein sequence ID" value="RII37501.1"/>
    <property type="molecule type" value="Genomic_DNA"/>
</dbReference>
<keyword evidence="3" id="KW-1185">Reference proteome</keyword>
<dbReference type="InterPro" id="IPR020843">
    <property type="entry name" value="ER"/>
</dbReference>
<dbReference type="SMART" id="SM00829">
    <property type="entry name" value="PKS_ER"/>
    <property type="match status" value="1"/>
</dbReference>
<evidence type="ECO:0000313" key="3">
    <source>
        <dbReference type="Proteomes" id="UP000265848"/>
    </source>
</evidence>
<proteinExistence type="predicted"/>
<dbReference type="InterPro" id="IPR013149">
    <property type="entry name" value="ADH-like_C"/>
</dbReference>
<dbReference type="SUPFAM" id="SSF51735">
    <property type="entry name" value="NAD(P)-binding Rossmann-fold domains"/>
    <property type="match status" value="1"/>
</dbReference>
<dbReference type="AlphaFoldDB" id="A0A399IWV4"/>
<dbReference type="InterPro" id="IPR011032">
    <property type="entry name" value="GroES-like_sf"/>
</dbReference>
<dbReference type="InterPro" id="IPR036291">
    <property type="entry name" value="NAD(P)-bd_dom_sf"/>
</dbReference>
<dbReference type="PANTHER" id="PTHR43677">
    <property type="entry name" value="SHORT-CHAIN DEHYDROGENASE/REDUCTASE"/>
    <property type="match status" value="1"/>
</dbReference>
<reference evidence="2 3" key="1">
    <citation type="submission" date="2018-08" db="EMBL/GenBank/DDBJ databases">
        <title>Pseudooceanicola sediminis CY03 in the family Rhodobacteracea.</title>
        <authorList>
            <person name="Zhang Y.-J."/>
        </authorList>
    </citation>
    <scope>NUCLEOTIDE SEQUENCE [LARGE SCALE GENOMIC DNA]</scope>
    <source>
        <strain evidence="2 3">CY03</strain>
    </source>
</reference>
<evidence type="ECO:0000259" key="1">
    <source>
        <dbReference type="SMART" id="SM00829"/>
    </source>
</evidence>
<name>A0A399IWV4_9RHOB</name>
<organism evidence="2 3">
    <name type="scientific">Pseudooceanicola sediminis</name>
    <dbReference type="NCBI Taxonomy" id="2211117"/>
    <lineage>
        <taxon>Bacteria</taxon>
        <taxon>Pseudomonadati</taxon>
        <taxon>Pseudomonadota</taxon>
        <taxon>Alphaproteobacteria</taxon>
        <taxon>Rhodobacterales</taxon>
        <taxon>Paracoccaceae</taxon>
        <taxon>Pseudooceanicola</taxon>
    </lineage>
</organism>
<dbReference type="Pfam" id="PF00107">
    <property type="entry name" value="ADH_zinc_N"/>
    <property type="match status" value="1"/>
</dbReference>
<dbReference type="PANTHER" id="PTHR43677:SF4">
    <property type="entry name" value="QUINONE OXIDOREDUCTASE-LIKE PROTEIN 2"/>
    <property type="match status" value="1"/>
</dbReference>
<dbReference type="InterPro" id="IPR051397">
    <property type="entry name" value="Zn-ADH-like_protein"/>
</dbReference>
<dbReference type="Pfam" id="PF08240">
    <property type="entry name" value="ADH_N"/>
    <property type="match status" value="1"/>
</dbReference>
<accession>A0A399IWV4</accession>
<dbReference type="RefSeq" id="WP_119400206.1">
    <property type="nucleotide sequence ID" value="NZ_QWJJ01000016.1"/>
</dbReference>
<comment type="caution">
    <text evidence="2">The sequence shown here is derived from an EMBL/GenBank/DDBJ whole genome shotgun (WGS) entry which is preliminary data.</text>
</comment>
<evidence type="ECO:0000313" key="2">
    <source>
        <dbReference type="EMBL" id="RII37501.1"/>
    </source>
</evidence>
<dbReference type="CDD" id="cd08241">
    <property type="entry name" value="QOR1"/>
    <property type="match status" value="1"/>
</dbReference>
<dbReference type="Gene3D" id="3.90.180.10">
    <property type="entry name" value="Medium-chain alcohol dehydrogenases, catalytic domain"/>
    <property type="match status" value="1"/>
</dbReference>
<feature type="domain" description="Enoyl reductase (ER)" evidence="1">
    <location>
        <begin position="10"/>
        <end position="320"/>
    </location>
</feature>
<sequence>MKAIVCHEFGPLETLSLEDLPDPTPGDGEVLIRTEAAGVNYPDGLLVQGLYQARPDRPFVPGNEVAGEVLSVGAGVTHLVPGDRVLAAVSGGGYAEMAVCAAERCFAMPRGMDASEACALLVAYGTSHHALKQRAQLVAGEWLVIFGAAGATGIAAIQIGKTMGAKVIAVCSIDQKRALALECGADHAIGYDTLKDDVRRLTDGHGADVVYDSVGGDAFAAASRFMARNGRLLVIGFASGEIPKLSVNLTLVKEYAVVGVFWGNWTRHDPEAYLDNMQELFAWHQSGAVRPHIEGRYGLGDAADVLSRVLGRGATGKITLVP</sequence>
<dbReference type="GO" id="GO:0016491">
    <property type="term" value="F:oxidoreductase activity"/>
    <property type="evidence" value="ECO:0007669"/>
    <property type="project" value="InterPro"/>
</dbReference>
<dbReference type="SUPFAM" id="SSF50129">
    <property type="entry name" value="GroES-like"/>
    <property type="match status" value="1"/>
</dbReference>
<dbReference type="InterPro" id="IPR013154">
    <property type="entry name" value="ADH-like_N"/>
</dbReference>
<dbReference type="OrthoDB" id="4190732at2"/>
<dbReference type="Gene3D" id="3.40.50.720">
    <property type="entry name" value="NAD(P)-binding Rossmann-like Domain"/>
    <property type="match status" value="1"/>
</dbReference>
<protein>
    <submittedName>
        <fullName evidence="2">NADPH:quinone oxidoreductase family protein</fullName>
    </submittedName>
</protein>
<gene>
    <name evidence="2" type="ORF">DL237_16570</name>
</gene>